<protein>
    <recommendedName>
        <fullName evidence="3">F-box domain-containing protein</fullName>
    </recommendedName>
</protein>
<sequence>MSAQTSKITKHDGHSDTAGQLSTPGTCAISKLSTEILLIIFSLNGHADACYIDRDIGVDEILHPIVPMAALTTTRYSSQVCQQWRAILLDSPAIWATGLDLQCFDQQNDEWREEVLKRTGNRVLTIIGDLYENMPSVKFFLKLVSTEWSRIRRMFVCDRGGVSGFETEVWNALQQASPALEWLHLDVSFENIDLDLDLETPFFANNAPRLRGIQFDRIFMRPDQTWFQNLQHISDLDIAWFTIAELLLALGHMPQLETLDLCGAAFHEDDNAEVNFSTVVLPRLNRLKANCDLIIFTPVLRRLRTATNCSLHLSPIWDIPVGEDSQIEDLGKALSTFFQQWTTEEIFSLSYVQVGASFSIHSPKWDVNTCVEINGSYEILDWPGLPGLILDALAEKSFSTVILTIFLHFPPPAKSILSFLEKFPKLESITCDLKTLDSLNNLMDSHDPERSILLPSMVQIYLLLGKQEDPNPLSNFLSLRQRLDVPIKYLVLCCGPSFTGNLQVFTALARTFNLEIVLDSEKGGFMNTYIDLSFLAWLEDHQL</sequence>
<evidence type="ECO:0008006" key="3">
    <source>
        <dbReference type="Google" id="ProtNLM"/>
    </source>
</evidence>
<comment type="caution">
    <text evidence="2">The sequence shown here is derived from an EMBL/GenBank/DDBJ whole genome shotgun (WGS) entry which is preliminary data.</text>
</comment>
<reference evidence="2" key="1">
    <citation type="submission" date="2021-02" db="EMBL/GenBank/DDBJ databases">
        <title>Psilocybe cubensis genome.</title>
        <authorList>
            <person name="Mckernan K.J."/>
            <person name="Crawford S."/>
            <person name="Trippe A."/>
            <person name="Kane L.T."/>
            <person name="Mclaughlin S."/>
        </authorList>
    </citation>
    <scope>NUCLEOTIDE SEQUENCE [LARGE SCALE GENOMIC DNA]</scope>
    <source>
        <strain evidence="2">MGC-MH-2018</strain>
    </source>
</reference>
<proteinExistence type="predicted"/>
<gene>
    <name evidence="2" type="ORF">JR316_003981</name>
</gene>
<dbReference type="OrthoDB" id="2893938at2759"/>
<feature type="region of interest" description="Disordered" evidence="1">
    <location>
        <begin position="1"/>
        <end position="20"/>
    </location>
</feature>
<dbReference type="AlphaFoldDB" id="A0A8H7Y316"/>
<evidence type="ECO:0000256" key="1">
    <source>
        <dbReference type="SAM" id="MobiDB-lite"/>
    </source>
</evidence>
<organism evidence="2">
    <name type="scientific">Psilocybe cubensis</name>
    <name type="common">Psychedelic mushroom</name>
    <name type="synonym">Stropharia cubensis</name>
    <dbReference type="NCBI Taxonomy" id="181762"/>
    <lineage>
        <taxon>Eukaryota</taxon>
        <taxon>Fungi</taxon>
        <taxon>Dikarya</taxon>
        <taxon>Basidiomycota</taxon>
        <taxon>Agaricomycotina</taxon>
        <taxon>Agaricomycetes</taxon>
        <taxon>Agaricomycetidae</taxon>
        <taxon>Agaricales</taxon>
        <taxon>Agaricineae</taxon>
        <taxon>Strophariaceae</taxon>
        <taxon>Psilocybe</taxon>
    </lineage>
</organism>
<dbReference type="EMBL" id="JAFIQS010000003">
    <property type="protein sequence ID" value="KAG5171892.1"/>
    <property type="molecule type" value="Genomic_DNA"/>
</dbReference>
<name>A0A8H7Y316_PSICU</name>
<accession>A0A8H7Y316</accession>
<evidence type="ECO:0000313" key="2">
    <source>
        <dbReference type="EMBL" id="KAG5171892.1"/>
    </source>
</evidence>